<sequence length="162" mass="18255">MSRIASFSMCLVMICVLLLACGKKEEQEVSLEASVLPLTDEQYDKIRTSGLPNPVKDDFRKVTVHVEARHLTDSEAVIDGPEFSKWQQSIDSYDQTDRFWDGSSSDTATSYTSEIIIYSKGLSDEDIKKAFSEVAISVPAAKEDGRTRVYHVSDYFVFDYTD</sequence>
<dbReference type="EMBL" id="QKRB01000028">
    <property type="protein sequence ID" value="PZD97290.1"/>
    <property type="molecule type" value="Genomic_DNA"/>
</dbReference>
<evidence type="ECO:0000313" key="2">
    <source>
        <dbReference type="EMBL" id="PZD97290.1"/>
    </source>
</evidence>
<reference evidence="2 3" key="1">
    <citation type="submission" date="2018-06" db="EMBL/GenBank/DDBJ databases">
        <title>Paenibacillus imtechensis sp. nov.</title>
        <authorList>
            <person name="Pinnaka A.K."/>
            <person name="Singh H."/>
            <person name="Kaur M."/>
        </authorList>
    </citation>
    <scope>NUCLEOTIDE SEQUENCE [LARGE SCALE GENOMIC DNA]</scope>
    <source>
        <strain evidence="2 3">SMB1</strain>
    </source>
</reference>
<dbReference type="OrthoDB" id="2967173at2"/>
<protein>
    <submittedName>
        <fullName evidence="2">Uncharacterized protein</fullName>
    </submittedName>
</protein>
<name>A0A2W1LGV3_9BACL</name>
<comment type="caution">
    <text evidence="2">The sequence shown here is derived from an EMBL/GenBank/DDBJ whole genome shotgun (WGS) entry which is preliminary data.</text>
</comment>
<keyword evidence="1" id="KW-0732">Signal</keyword>
<gene>
    <name evidence="2" type="ORF">DNH61_02740</name>
</gene>
<evidence type="ECO:0000313" key="3">
    <source>
        <dbReference type="Proteomes" id="UP000249522"/>
    </source>
</evidence>
<evidence type="ECO:0000256" key="1">
    <source>
        <dbReference type="SAM" id="SignalP"/>
    </source>
</evidence>
<accession>A0A2W1LGV3</accession>
<feature type="signal peptide" evidence="1">
    <location>
        <begin position="1"/>
        <end position="20"/>
    </location>
</feature>
<dbReference type="Proteomes" id="UP000249522">
    <property type="component" value="Unassembled WGS sequence"/>
</dbReference>
<proteinExistence type="predicted"/>
<dbReference type="AlphaFoldDB" id="A0A2W1LGV3"/>
<dbReference type="PROSITE" id="PS51257">
    <property type="entry name" value="PROKAR_LIPOPROTEIN"/>
    <property type="match status" value="1"/>
</dbReference>
<organism evidence="2 3">
    <name type="scientific">Paenibacillus sambharensis</name>
    <dbReference type="NCBI Taxonomy" id="1803190"/>
    <lineage>
        <taxon>Bacteria</taxon>
        <taxon>Bacillati</taxon>
        <taxon>Bacillota</taxon>
        <taxon>Bacilli</taxon>
        <taxon>Bacillales</taxon>
        <taxon>Paenibacillaceae</taxon>
        <taxon>Paenibacillus</taxon>
    </lineage>
</organism>
<dbReference type="RefSeq" id="WP_111145148.1">
    <property type="nucleotide sequence ID" value="NZ_QKRB01000028.1"/>
</dbReference>
<feature type="chain" id="PRO_5016092835" evidence="1">
    <location>
        <begin position="21"/>
        <end position="162"/>
    </location>
</feature>
<keyword evidence="3" id="KW-1185">Reference proteome</keyword>